<keyword evidence="10 13" id="KW-0472">Membrane</keyword>
<organism evidence="15 16">
    <name type="scientific">Pararhodospirillum photometricum DSM 122</name>
    <dbReference type="NCBI Taxonomy" id="1150469"/>
    <lineage>
        <taxon>Bacteria</taxon>
        <taxon>Pseudomonadati</taxon>
        <taxon>Pseudomonadota</taxon>
        <taxon>Alphaproteobacteria</taxon>
        <taxon>Rhodospirillales</taxon>
        <taxon>Rhodospirillaceae</taxon>
        <taxon>Pararhodospirillum</taxon>
    </lineage>
</organism>
<keyword evidence="16" id="KW-1185">Reference proteome</keyword>
<comment type="function">
    <text evidence="11">Involved in the TonB-dependent energy-dependent transport of various receptor-bound substrates. Protects ExbD from proteolytic degradation and functionally stabilizes TonB.</text>
</comment>
<dbReference type="InterPro" id="IPR050790">
    <property type="entry name" value="ExbB/TolQ_transport"/>
</dbReference>
<proteinExistence type="inferred from homology"/>
<feature type="transmembrane region" description="Helical" evidence="13">
    <location>
        <begin position="220"/>
        <end position="241"/>
    </location>
</feature>
<gene>
    <name evidence="15" type="primary">exbB1</name>
    <name evidence="15" type="ORF">RSPPHO_01758</name>
</gene>
<dbReference type="InterPro" id="IPR006311">
    <property type="entry name" value="TAT_signal"/>
</dbReference>
<comment type="subunit">
    <text evidence="2">The accessory proteins ExbB and ExbD seem to form a complex with TonB.</text>
</comment>
<dbReference type="EMBL" id="HE663493">
    <property type="protein sequence ID" value="CCG08384.1"/>
    <property type="molecule type" value="Genomic_DNA"/>
</dbReference>
<dbReference type="PANTHER" id="PTHR30625">
    <property type="entry name" value="PROTEIN TOLQ"/>
    <property type="match status" value="1"/>
</dbReference>
<evidence type="ECO:0000256" key="9">
    <source>
        <dbReference type="ARBA" id="ARBA00022989"/>
    </source>
</evidence>
<dbReference type="GO" id="GO:0017038">
    <property type="term" value="P:protein import"/>
    <property type="evidence" value="ECO:0007669"/>
    <property type="project" value="TreeGrafter"/>
</dbReference>
<sequence>MGTPALCVETGGLDMCRVSWRRLLRGGGALGIALIGGGSPAWAEPLVPLADPLPPAPPAERLAALWVQGDGVALGTLIVLLAMSVASWSVIVVRTLGGIQQARQAGRVARFWAGGGLAALVPGSPQAALVEAAQEADALFRAGQVTGVDRHTWLGLALHRVIAETQSRVQEGQTLLATVGATAPFVGLFGTVWSIHRALTALGGTVPASLETVAGPVGEALIMTALGLLVAVPAVLAYNALIRSGKNTIDPLRLFAADIESALLSGRWPGAGRP</sequence>
<feature type="transmembrane region" description="Helical" evidence="13">
    <location>
        <begin position="72"/>
        <end position="93"/>
    </location>
</feature>
<dbReference type="PROSITE" id="PS51318">
    <property type="entry name" value="TAT"/>
    <property type="match status" value="1"/>
</dbReference>
<evidence type="ECO:0000256" key="1">
    <source>
        <dbReference type="ARBA" id="ARBA00004429"/>
    </source>
</evidence>
<dbReference type="PATRIC" id="fig|1150469.3.peg.1987"/>
<keyword evidence="7 13" id="KW-0812">Transmembrane</keyword>
<evidence type="ECO:0000259" key="14">
    <source>
        <dbReference type="Pfam" id="PF01618"/>
    </source>
</evidence>
<protein>
    <recommendedName>
        <fullName evidence="3">Biopolymer transport protein ExbB</fullName>
    </recommendedName>
</protein>
<evidence type="ECO:0000256" key="11">
    <source>
        <dbReference type="ARBA" id="ARBA00024816"/>
    </source>
</evidence>
<evidence type="ECO:0000313" key="15">
    <source>
        <dbReference type="EMBL" id="CCG08384.1"/>
    </source>
</evidence>
<accession>H6SK69</accession>
<name>H6SK69_PARPM</name>
<reference evidence="15 16" key="1">
    <citation type="submission" date="2012-02" db="EMBL/GenBank/DDBJ databases">
        <title>Shotgun genome sequence of Phaeospirillum photometricum DSM 122.</title>
        <authorList>
            <person name="Duquesne K."/>
            <person name="Sturgis J."/>
        </authorList>
    </citation>
    <scope>NUCLEOTIDE SEQUENCE [LARGE SCALE GENOMIC DNA]</scope>
    <source>
        <strain evidence="16">DSM122</strain>
    </source>
</reference>
<keyword evidence="4 12" id="KW-0813">Transport</keyword>
<keyword evidence="5" id="KW-1003">Cell membrane</keyword>
<dbReference type="eggNOG" id="COG0811">
    <property type="taxonomic scope" value="Bacteria"/>
</dbReference>
<keyword evidence="6" id="KW-0997">Cell inner membrane</keyword>
<evidence type="ECO:0000313" key="16">
    <source>
        <dbReference type="Proteomes" id="UP000033220"/>
    </source>
</evidence>
<dbReference type="AlphaFoldDB" id="H6SK69"/>
<dbReference type="STRING" id="1150469.RSPPHO_01758"/>
<dbReference type="Pfam" id="PF01618">
    <property type="entry name" value="MotA_ExbB"/>
    <property type="match status" value="1"/>
</dbReference>
<evidence type="ECO:0000256" key="3">
    <source>
        <dbReference type="ARBA" id="ARBA00022093"/>
    </source>
</evidence>
<evidence type="ECO:0000256" key="13">
    <source>
        <dbReference type="SAM" id="Phobius"/>
    </source>
</evidence>
<comment type="similarity">
    <text evidence="12">Belongs to the exbB/tolQ family.</text>
</comment>
<dbReference type="GO" id="GO:0005886">
    <property type="term" value="C:plasma membrane"/>
    <property type="evidence" value="ECO:0007669"/>
    <property type="project" value="UniProtKB-SubCell"/>
</dbReference>
<feature type="transmembrane region" description="Helical" evidence="13">
    <location>
        <begin position="175"/>
        <end position="195"/>
    </location>
</feature>
<dbReference type="KEGG" id="rpm:RSPPHO_01758"/>
<evidence type="ECO:0000256" key="4">
    <source>
        <dbReference type="ARBA" id="ARBA00022448"/>
    </source>
</evidence>
<evidence type="ECO:0000256" key="8">
    <source>
        <dbReference type="ARBA" id="ARBA00022927"/>
    </source>
</evidence>
<evidence type="ECO:0000256" key="10">
    <source>
        <dbReference type="ARBA" id="ARBA00023136"/>
    </source>
</evidence>
<feature type="domain" description="MotA/TolQ/ExbB proton channel" evidence="14">
    <location>
        <begin position="149"/>
        <end position="248"/>
    </location>
</feature>
<evidence type="ECO:0000256" key="2">
    <source>
        <dbReference type="ARBA" id="ARBA00011471"/>
    </source>
</evidence>
<keyword evidence="8 12" id="KW-0653">Protein transport</keyword>
<evidence type="ECO:0000256" key="6">
    <source>
        <dbReference type="ARBA" id="ARBA00022519"/>
    </source>
</evidence>
<dbReference type="Proteomes" id="UP000033220">
    <property type="component" value="Chromosome DSM 122"/>
</dbReference>
<evidence type="ECO:0000256" key="12">
    <source>
        <dbReference type="RuleBase" id="RU004057"/>
    </source>
</evidence>
<dbReference type="PANTHER" id="PTHR30625:SF14">
    <property type="entry name" value="BIOPOLYMER TRANSPORT PROTEIN EXBB"/>
    <property type="match status" value="1"/>
</dbReference>
<dbReference type="InterPro" id="IPR002898">
    <property type="entry name" value="MotA_ExbB_proton_chnl"/>
</dbReference>
<evidence type="ECO:0000256" key="7">
    <source>
        <dbReference type="ARBA" id="ARBA00022692"/>
    </source>
</evidence>
<dbReference type="HOGENOM" id="CLU_053325_2_0_5"/>
<comment type="subcellular location">
    <subcellularLocation>
        <location evidence="1">Cell inner membrane</location>
        <topology evidence="1">Multi-pass membrane protein</topology>
    </subcellularLocation>
    <subcellularLocation>
        <location evidence="12">Membrane</location>
        <topology evidence="12">Multi-pass membrane protein</topology>
    </subcellularLocation>
</comment>
<keyword evidence="9 13" id="KW-1133">Transmembrane helix</keyword>
<feature type="transmembrane region" description="Helical" evidence="13">
    <location>
        <begin position="23"/>
        <end position="43"/>
    </location>
</feature>
<evidence type="ECO:0000256" key="5">
    <source>
        <dbReference type="ARBA" id="ARBA00022475"/>
    </source>
</evidence>